<feature type="domain" description="DUF4240" evidence="1">
    <location>
        <begin position="57"/>
        <end position="180"/>
    </location>
</feature>
<proteinExistence type="predicted"/>
<dbReference type="AlphaFoldDB" id="A0A518RBB3"/>
<evidence type="ECO:0000313" key="3">
    <source>
        <dbReference type="Proteomes" id="UP000318055"/>
    </source>
</evidence>
<evidence type="ECO:0000259" key="1">
    <source>
        <dbReference type="Pfam" id="PF14024"/>
    </source>
</evidence>
<gene>
    <name evidence="2" type="ORF">FPZ54_00940</name>
</gene>
<protein>
    <submittedName>
        <fullName evidence="2">DUF4240 domain-containing protein</fullName>
    </submittedName>
</protein>
<organism evidence="2 3">
    <name type="scientific">Sphingomonas suaedae</name>
    <dbReference type="NCBI Taxonomy" id="2599297"/>
    <lineage>
        <taxon>Bacteria</taxon>
        <taxon>Pseudomonadati</taxon>
        <taxon>Pseudomonadota</taxon>
        <taxon>Alphaproteobacteria</taxon>
        <taxon>Sphingomonadales</taxon>
        <taxon>Sphingomonadaceae</taxon>
        <taxon>Sphingomonas</taxon>
    </lineage>
</organism>
<reference evidence="2 3" key="1">
    <citation type="submission" date="2019-07" db="EMBL/GenBank/DDBJ databases">
        <title>Sphingomonas alkalisoli sp. nov., isolated from rhizosphere soil of Suaedae salsa.</title>
        <authorList>
            <person name="Zhang H."/>
            <person name="Xu L."/>
            <person name="Zhang J.-X."/>
            <person name="Sun J.-Q."/>
        </authorList>
    </citation>
    <scope>NUCLEOTIDE SEQUENCE [LARGE SCALE GENOMIC DNA]</scope>
    <source>
        <strain evidence="2 3">XS-10</strain>
    </source>
</reference>
<dbReference type="Pfam" id="PF14024">
    <property type="entry name" value="DUF4240"/>
    <property type="match status" value="1"/>
</dbReference>
<keyword evidence="3" id="KW-1185">Reference proteome</keyword>
<name>A0A518RBB3_9SPHN</name>
<dbReference type="OrthoDB" id="6200718at2"/>
<dbReference type="EMBL" id="CP042239">
    <property type="protein sequence ID" value="QDX24734.1"/>
    <property type="molecule type" value="Genomic_DNA"/>
</dbReference>
<sequence length="228" mass="24950">MQVNRGKESGLKTMIIWGLLLASLIFLAVRAFGGGVTEARPSDGTPAPLVVGSGPLTQESFWALVDHSAALEADPDAQLADLRASLSRLSASQIADFERIFDETMRRSYSWDLWGAAYLANGGASDDGFEYFRCWLISKGRSVFDKVVASPDSLADLLAPGGGGDYEFEEFAYVAREAWQEKTGRDWNDMPVIADMAYDNEPSGAAFSEDPADLAKRYPKLWERFGGE</sequence>
<evidence type="ECO:0000313" key="2">
    <source>
        <dbReference type="EMBL" id="QDX24734.1"/>
    </source>
</evidence>
<dbReference type="Proteomes" id="UP000318055">
    <property type="component" value="Chromosome"/>
</dbReference>
<accession>A0A518RBB3</accession>
<dbReference type="KEGG" id="ssua:FPZ54_00940"/>
<dbReference type="InterPro" id="IPR025334">
    <property type="entry name" value="DUF4240"/>
</dbReference>